<keyword evidence="8" id="KW-1185">Reference proteome</keyword>
<evidence type="ECO:0000313" key="6">
    <source>
        <dbReference type="EMBL" id="CAF1356942.1"/>
    </source>
</evidence>
<protein>
    <submittedName>
        <fullName evidence="6">Uncharacterized protein</fullName>
    </submittedName>
</protein>
<comment type="caution">
    <text evidence="6">The sequence shown here is derived from an EMBL/GenBank/DDBJ whole genome shotgun (WGS) entry which is preliminary data.</text>
</comment>
<evidence type="ECO:0000256" key="1">
    <source>
        <dbReference type="SAM" id="MobiDB-lite"/>
    </source>
</evidence>
<dbReference type="EMBL" id="CAJOBE010004828">
    <property type="protein sequence ID" value="CAF3948898.1"/>
    <property type="molecule type" value="Genomic_DNA"/>
</dbReference>
<dbReference type="EMBL" id="CAJNOL010001425">
    <property type="protein sequence ID" value="CAF1356942.1"/>
    <property type="molecule type" value="Genomic_DNA"/>
</dbReference>
<evidence type="ECO:0000313" key="8">
    <source>
        <dbReference type="Proteomes" id="UP000663870"/>
    </source>
</evidence>
<name>A0A815HZ26_9BILA</name>
<proteinExistence type="predicted"/>
<dbReference type="EMBL" id="CAJNOL010001402">
    <property type="protein sequence ID" value="CAF1352403.1"/>
    <property type="molecule type" value="Genomic_DNA"/>
</dbReference>
<dbReference type="EMBL" id="CAJNOU010001905">
    <property type="protein sequence ID" value="CAF1267498.1"/>
    <property type="molecule type" value="Genomic_DNA"/>
</dbReference>
<sequence length="122" mass="13640">MASINTENKNEENITTSVEEKTSIAESTPIHEHSHTCNDPTHNHNDPSFFNLNNLYSSTSPVNNAIGNKRKTKKTKKQTTTSAELIPGHRGSENIDDLVNFINSPLPINDKKQKKKVDNTKN</sequence>
<gene>
    <name evidence="7" type="ORF">FNK824_LOCUS23103</name>
    <name evidence="5" type="ORF">JXQ802_LOCUS32167</name>
    <name evidence="6" type="ORF">JXQ802_LOCUS32409</name>
    <name evidence="2" type="ORF">PYM288_LOCUS21113</name>
    <name evidence="3" type="ORF">PYM288_LOCUS21309</name>
    <name evidence="4" type="ORF">SEV965_LOCUS24572</name>
</gene>
<evidence type="ECO:0000313" key="5">
    <source>
        <dbReference type="EMBL" id="CAF1352403.1"/>
    </source>
</evidence>
<evidence type="ECO:0000313" key="2">
    <source>
        <dbReference type="EMBL" id="CAF1129103.1"/>
    </source>
</evidence>
<organism evidence="6 8">
    <name type="scientific">Rotaria sordida</name>
    <dbReference type="NCBI Taxonomy" id="392033"/>
    <lineage>
        <taxon>Eukaryota</taxon>
        <taxon>Metazoa</taxon>
        <taxon>Spiralia</taxon>
        <taxon>Gnathifera</taxon>
        <taxon>Rotifera</taxon>
        <taxon>Eurotatoria</taxon>
        <taxon>Bdelloidea</taxon>
        <taxon>Philodinida</taxon>
        <taxon>Philodinidae</taxon>
        <taxon>Rotaria</taxon>
    </lineage>
</organism>
<feature type="region of interest" description="Disordered" evidence="1">
    <location>
        <begin position="1"/>
        <end position="48"/>
    </location>
</feature>
<dbReference type="AlphaFoldDB" id="A0A815HZ26"/>
<dbReference type="Proteomes" id="UP000663889">
    <property type="component" value="Unassembled WGS sequence"/>
</dbReference>
<accession>A0A815HZ26</accession>
<evidence type="ECO:0000313" key="3">
    <source>
        <dbReference type="EMBL" id="CAF1132841.1"/>
    </source>
</evidence>
<feature type="region of interest" description="Disordered" evidence="1">
    <location>
        <begin position="61"/>
        <end position="91"/>
    </location>
</feature>
<reference evidence="6" key="1">
    <citation type="submission" date="2021-02" db="EMBL/GenBank/DDBJ databases">
        <authorList>
            <person name="Nowell W R."/>
        </authorList>
    </citation>
    <scope>NUCLEOTIDE SEQUENCE</scope>
</reference>
<evidence type="ECO:0000313" key="7">
    <source>
        <dbReference type="EMBL" id="CAF3948898.1"/>
    </source>
</evidence>
<dbReference type="Proteomes" id="UP000663874">
    <property type="component" value="Unassembled WGS sequence"/>
</dbReference>
<dbReference type="EMBL" id="CAJNOH010000832">
    <property type="protein sequence ID" value="CAF1132841.1"/>
    <property type="molecule type" value="Genomic_DNA"/>
</dbReference>
<dbReference type="Proteomes" id="UP000663870">
    <property type="component" value="Unassembled WGS sequence"/>
</dbReference>
<dbReference type="Proteomes" id="UP000663854">
    <property type="component" value="Unassembled WGS sequence"/>
</dbReference>
<dbReference type="EMBL" id="CAJNOH010000813">
    <property type="protein sequence ID" value="CAF1129103.1"/>
    <property type="molecule type" value="Genomic_DNA"/>
</dbReference>
<feature type="compositionally biased region" description="Basic residues" evidence="1">
    <location>
        <begin position="68"/>
        <end position="77"/>
    </location>
</feature>
<feature type="compositionally biased region" description="Basic and acidic residues" evidence="1">
    <location>
        <begin position="8"/>
        <end position="45"/>
    </location>
</feature>
<evidence type="ECO:0000313" key="4">
    <source>
        <dbReference type="EMBL" id="CAF1267498.1"/>
    </source>
</evidence>